<name>A0A7I7QPG4_9MYCO</name>
<dbReference type="KEGG" id="msei:MSEDJ_21980"/>
<reference evidence="1 2" key="1">
    <citation type="journal article" date="2019" name="Emerg. Microbes Infect.">
        <title>Comprehensive subspecies identification of 175 nontuberculous mycobacteria species based on 7547 genomic profiles.</title>
        <authorList>
            <person name="Matsumoto Y."/>
            <person name="Kinjo T."/>
            <person name="Motooka D."/>
            <person name="Nabeya D."/>
            <person name="Jung N."/>
            <person name="Uechi K."/>
            <person name="Horii T."/>
            <person name="Iida T."/>
            <person name="Fujita J."/>
            <person name="Nakamura S."/>
        </authorList>
    </citation>
    <scope>NUCLEOTIDE SEQUENCE [LARGE SCALE GENOMIC DNA]</scope>
    <source>
        <strain evidence="1 2">JCM 17899</strain>
    </source>
</reference>
<evidence type="ECO:0000313" key="1">
    <source>
        <dbReference type="EMBL" id="BBY28102.1"/>
    </source>
</evidence>
<organism evidence="1 2">
    <name type="scientific">Mycolicibacterium sediminis</name>
    <dbReference type="NCBI Taxonomy" id="1286180"/>
    <lineage>
        <taxon>Bacteria</taxon>
        <taxon>Bacillati</taxon>
        <taxon>Actinomycetota</taxon>
        <taxon>Actinomycetes</taxon>
        <taxon>Mycobacteriales</taxon>
        <taxon>Mycobacteriaceae</taxon>
        <taxon>Mycolicibacterium</taxon>
    </lineage>
</organism>
<gene>
    <name evidence="1" type="ORF">MSEDJ_21980</name>
</gene>
<dbReference type="EMBL" id="AP022588">
    <property type="protein sequence ID" value="BBY28102.1"/>
    <property type="molecule type" value="Genomic_DNA"/>
</dbReference>
<keyword evidence="2" id="KW-1185">Reference proteome</keyword>
<protein>
    <submittedName>
        <fullName evidence="1">Uncharacterized protein</fullName>
    </submittedName>
</protein>
<dbReference type="AlphaFoldDB" id="A0A7I7QPG4"/>
<proteinExistence type="predicted"/>
<sequence length="166" mass="17969">MPASGPLHPQSDYGAAIDATFELNTVPVFDIVFHHKAGGRGSERSVNADYHQGLEVLLGRLAQLQVSILGIAVDSGVARELDPADRELVLDFPIELRPGMSVHGLRLMITRAQKPIARRANAKPGGGNDQKRIKITFTVDNLALSYDRLLELLVKGSGTRGHSNVQ</sequence>
<dbReference type="Proteomes" id="UP000467193">
    <property type="component" value="Chromosome"/>
</dbReference>
<evidence type="ECO:0000313" key="2">
    <source>
        <dbReference type="Proteomes" id="UP000467193"/>
    </source>
</evidence>
<dbReference type="RefSeq" id="WP_163796894.1">
    <property type="nucleotide sequence ID" value="NZ_AP022588.1"/>
</dbReference>
<accession>A0A7I7QPG4</accession>